<reference evidence="3" key="1">
    <citation type="submission" date="2019-06" db="EMBL/GenBank/DDBJ databases">
        <authorList>
            <consortium name="Wellcome Sanger Institute Data Sharing"/>
        </authorList>
    </citation>
    <scope>NUCLEOTIDE SEQUENCE [LARGE SCALE GENOMIC DNA]</scope>
</reference>
<organism evidence="3 4">
    <name type="scientific">Myripristis murdjan</name>
    <name type="common">pinecone soldierfish</name>
    <dbReference type="NCBI Taxonomy" id="586833"/>
    <lineage>
        <taxon>Eukaryota</taxon>
        <taxon>Metazoa</taxon>
        <taxon>Chordata</taxon>
        <taxon>Craniata</taxon>
        <taxon>Vertebrata</taxon>
        <taxon>Euteleostomi</taxon>
        <taxon>Actinopterygii</taxon>
        <taxon>Neopterygii</taxon>
        <taxon>Teleostei</taxon>
        <taxon>Neoteleostei</taxon>
        <taxon>Acanthomorphata</taxon>
        <taxon>Holocentriformes</taxon>
        <taxon>Holocentridae</taxon>
        <taxon>Myripristis</taxon>
    </lineage>
</organism>
<dbReference type="InterPro" id="IPR007110">
    <property type="entry name" value="Ig-like_dom"/>
</dbReference>
<dbReference type="FunCoup" id="A0A667Z252">
    <property type="interactions" value="93"/>
</dbReference>
<feature type="signal peptide" evidence="1">
    <location>
        <begin position="1"/>
        <end position="23"/>
    </location>
</feature>
<keyword evidence="1" id="KW-0732">Signal</keyword>
<keyword evidence="4" id="KW-1185">Reference proteome</keyword>
<protein>
    <recommendedName>
        <fullName evidence="2">Ig-like domain-containing protein</fullName>
    </recommendedName>
</protein>
<reference evidence="3" key="3">
    <citation type="submission" date="2025-09" db="UniProtKB">
        <authorList>
            <consortium name="Ensembl"/>
        </authorList>
    </citation>
    <scope>IDENTIFICATION</scope>
</reference>
<dbReference type="AlphaFoldDB" id="A0A667Z252"/>
<dbReference type="Gene3D" id="2.60.40.10">
    <property type="entry name" value="Immunoglobulins"/>
    <property type="match status" value="1"/>
</dbReference>
<dbReference type="InParanoid" id="A0A667Z252"/>
<dbReference type="InterPro" id="IPR036179">
    <property type="entry name" value="Ig-like_dom_sf"/>
</dbReference>
<reference evidence="3" key="2">
    <citation type="submission" date="2025-08" db="UniProtKB">
        <authorList>
            <consortium name="Ensembl"/>
        </authorList>
    </citation>
    <scope>IDENTIFICATION</scope>
</reference>
<evidence type="ECO:0000313" key="3">
    <source>
        <dbReference type="Ensembl" id="ENSMMDP00005034232.1"/>
    </source>
</evidence>
<dbReference type="SMART" id="SM00409">
    <property type="entry name" value="IG"/>
    <property type="match status" value="1"/>
</dbReference>
<evidence type="ECO:0000259" key="2">
    <source>
        <dbReference type="PROSITE" id="PS50835"/>
    </source>
</evidence>
<feature type="domain" description="Ig-like" evidence="2">
    <location>
        <begin position="19"/>
        <end position="133"/>
    </location>
</feature>
<dbReference type="InterPro" id="IPR003599">
    <property type="entry name" value="Ig_sub"/>
</dbReference>
<dbReference type="Proteomes" id="UP000472263">
    <property type="component" value="Chromosome 13"/>
</dbReference>
<dbReference type="Ensembl" id="ENSMMDT00005034987.1">
    <property type="protein sequence ID" value="ENSMMDP00005034232.1"/>
    <property type="gene ID" value="ENSMMDG00005016113.1"/>
</dbReference>
<sequence length="224" mass="24960">LTDMHGFLFIAFSCLWILPGVHSKECYQTVLARRYTYYVPEGGSQSLSCVVQHCGEEDWTGEWVWRNSSEVDVSILKPTLRHHLSNETLSANKTHLSLKLMRVNQSDEGYYGCKVTWGNGARDQGHMTYVNITSAVPSERSILIRVLVCVGASLCFPVILGLARCLSSEVKPQSLPMTLALNTVFPQASLELLVYAALSQDALEQQRATREPPQATVYSSLQFS</sequence>
<name>A0A667Z252_9TELE</name>
<feature type="chain" id="PRO_5025338013" description="Ig-like domain-containing protein" evidence="1">
    <location>
        <begin position="24"/>
        <end position="224"/>
    </location>
</feature>
<dbReference type="InterPro" id="IPR013783">
    <property type="entry name" value="Ig-like_fold"/>
</dbReference>
<proteinExistence type="predicted"/>
<evidence type="ECO:0000313" key="4">
    <source>
        <dbReference type="Proteomes" id="UP000472263"/>
    </source>
</evidence>
<dbReference type="PROSITE" id="PS50835">
    <property type="entry name" value="IG_LIKE"/>
    <property type="match status" value="1"/>
</dbReference>
<accession>A0A667Z252</accession>
<dbReference type="GeneTree" id="ENSGT00990000203761"/>
<evidence type="ECO:0000256" key="1">
    <source>
        <dbReference type="SAM" id="SignalP"/>
    </source>
</evidence>
<dbReference type="SUPFAM" id="SSF48726">
    <property type="entry name" value="Immunoglobulin"/>
    <property type="match status" value="1"/>
</dbReference>